<accession>A0A8S1J836</accession>
<evidence type="ECO:0000313" key="2">
    <source>
        <dbReference type="Proteomes" id="UP000708148"/>
    </source>
</evidence>
<dbReference type="EMBL" id="CAJHUC010002471">
    <property type="protein sequence ID" value="CAD7703872.1"/>
    <property type="molecule type" value="Genomic_DNA"/>
</dbReference>
<sequence>MQRHLYEFLGKLDWPLADRPVSPMAMFVEDMANPGASMLRDHPKSSTLPSELISCIAQKVHLPEEEVRARYDQRENVVLWVTRANYEPLERRRRWDALPSEEQQHYEDMHLGLKRQALNAIAEAEAHQMGWKEHSVLATVDAVGDETDRFDILSKLPQGVMLSVLSQLEM</sequence>
<gene>
    <name evidence="1" type="ORF">OSTQU699_LOCUS9229</name>
</gene>
<protein>
    <submittedName>
        <fullName evidence="1">Uncharacterized protein</fullName>
    </submittedName>
</protein>
<proteinExistence type="predicted"/>
<evidence type="ECO:0000313" key="1">
    <source>
        <dbReference type="EMBL" id="CAD7703872.1"/>
    </source>
</evidence>
<organism evidence="1 2">
    <name type="scientific">Ostreobium quekettii</name>
    <dbReference type="NCBI Taxonomy" id="121088"/>
    <lineage>
        <taxon>Eukaryota</taxon>
        <taxon>Viridiplantae</taxon>
        <taxon>Chlorophyta</taxon>
        <taxon>core chlorophytes</taxon>
        <taxon>Ulvophyceae</taxon>
        <taxon>TCBD clade</taxon>
        <taxon>Bryopsidales</taxon>
        <taxon>Ostreobineae</taxon>
        <taxon>Ostreobiaceae</taxon>
        <taxon>Ostreobium</taxon>
    </lineage>
</organism>
<dbReference type="AlphaFoldDB" id="A0A8S1J836"/>
<keyword evidence="2" id="KW-1185">Reference proteome</keyword>
<dbReference type="Proteomes" id="UP000708148">
    <property type="component" value="Unassembled WGS sequence"/>
</dbReference>
<name>A0A8S1J836_9CHLO</name>
<reference evidence="1" key="1">
    <citation type="submission" date="2020-12" db="EMBL/GenBank/DDBJ databases">
        <authorList>
            <person name="Iha C."/>
        </authorList>
    </citation>
    <scope>NUCLEOTIDE SEQUENCE</scope>
</reference>
<comment type="caution">
    <text evidence="1">The sequence shown here is derived from an EMBL/GenBank/DDBJ whole genome shotgun (WGS) entry which is preliminary data.</text>
</comment>